<evidence type="ECO:0000256" key="1">
    <source>
        <dbReference type="SAM" id="Phobius"/>
    </source>
</evidence>
<protein>
    <submittedName>
        <fullName evidence="2">Uncharacterized protein</fullName>
    </submittedName>
</protein>
<accession>A0A7I3ZDS8</accession>
<dbReference type="InParanoid" id="A0A7I3ZDS8"/>
<dbReference type="EnsemblPlants" id="Pp3c19_15010V3.6">
    <property type="protein sequence ID" value="PAC:32939791.CDS.1"/>
    <property type="gene ID" value="Pp3c19_15010"/>
</dbReference>
<reference evidence="2 3" key="2">
    <citation type="journal article" date="2018" name="Plant J.">
        <title>The Physcomitrella patens chromosome-scale assembly reveals moss genome structure and evolution.</title>
        <authorList>
            <person name="Lang D."/>
            <person name="Ullrich K.K."/>
            <person name="Murat F."/>
            <person name="Fuchs J."/>
            <person name="Jenkins J."/>
            <person name="Haas F.B."/>
            <person name="Piednoel M."/>
            <person name="Gundlach H."/>
            <person name="Van Bel M."/>
            <person name="Meyberg R."/>
            <person name="Vives C."/>
            <person name="Morata J."/>
            <person name="Symeonidi A."/>
            <person name="Hiss M."/>
            <person name="Muchero W."/>
            <person name="Kamisugi Y."/>
            <person name="Saleh O."/>
            <person name="Blanc G."/>
            <person name="Decker E.L."/>
            <person name="van Gessel N."/>
            <person name="Grimwood J."/>
            <person name="Hayes R.D."/>
            <person name="Graham S.W."/>
            <person name="Gunter L.E."/>
            <person name="McDaniel S.F."/>
            <person name="Hoernstein S.N.W."/>
            <person name="Larsson A."/>
            <person name="Li F.W."/>
            <person name="Perroud P.F."/>
            <person name="Phillips J."/>
            <person name="Ranjan P."/>
            <person name="Rokshar D.S."/>
            <person name="Rothfels C.J."/>
            <person name="Schneider L."/>
            <person name="Shu S."/>
            <person name="Stevenson D.W."/>
            <person name="Thummler F."/>
            <person name="Tillich M."/>
            <person name="Villarreal Aguilar J.C."/>
            <person name="Widiez T."/>
            <person name="Wong G.K."/>
            <person name="Wymore A."/>
            <person name="Zhang Y."/>
            <person name="Zimmer A.D."/>
            <person name="Quatrano R.S."/>
            <person name="Mayer K.F.X."/>
            <person name="Goodstein D."/>
            <person name="Casacuberta J.M."/>
            <person name="Vandepoele K."/>
            <person name="Reski R."/>
            <person name="Cuming A.C."/>
            <person name="Tuskan G.A."/>
            <person name="Maumus F."/>
            <person name="Salse J."/>
            <person name="Schmutz J."/>
            <person name="Rensing S.A."/>
        </authorList>
    </citation>
    <scope>NUCLEOTIDE SEQUENCE [LARGE SCALE GENOMIC DNA]</scope>
    <source>
        <strain evidence="2 3">cv. Gransden 2004</strain>
    </source>
</reference>
<evidence type="ECO:0000313" key="2">
    <source>
        <dbReference type="EnsemblPlants" id="PAC:32939791.CDS.1"/>
    </source>
</evidence>
<feature type="transmembrane region" description="Helical" evidence="1">
    <location>
        <begin position="31"/>
        <end position="55"/>
    </location>
</feature>
<evidence type="ECO:0000313" key="3">
    <source>
        <dbReference type="Proteomes" id="UP000006727"/>
    </source>
</evidence>
<reference evidence="2" key="3">
    <citation type="submission" date="2020-12" db="UniProtKB">
        <authorList>
            <consortium name="EnsemblPlants"/>
        </authorList>
    </citation>
    <scope>IDENTIFICATION</scope>
</reference>
<proteinExistence type="predicted"/>
<reference evidence="2 3" key="1">
    <citation type="journal article" date="2008" name="Science">
        <title>The Physcomitrella genome reveals evolutionary insights into the conquest of land by plants.</title>
        <authorList>
            <person name="Rensing S."/>
            <person name="Lang D."/>
            <person name="Zimmer A."/>
            <person name="Terry A."/>
            <person name="Salamov A."/>
            <person name="Shapiro H."/>
            <person name="Nishiyama T."/>
            <person name="Perroud P.-F."/>
            <person name="Lindquist E."/>
            <person name="Kamisugi Y."/>
            <person name="Tanahashi T."/>
            <person name="Sakakibara K."/>
            <person name="Fujita T."/>
            <person name="Oishi K."/>
            <person name="Shin-I T."/>
            <person name="Kuroki Y."/>
            <person name="Toyoda A."/>
            <person name="Suzuki Y."/>
            <person name="Hashimoto A."/>
            <person name="Yamaguchi K."/>
            <person name="Sugano A."/>
            <person name="Kohara Y."/>
            <person name="Fujiyama A."/>
            <person name="Anterola A."/>
            <person name="Aoki S."/>
            <person name="Ashton N."/>
            <person name="Barbazuk W.B."/>
            <person name="Barker E."/>
            <person name="Bennetzen J."/>
            <person name="Bezanilla M."/>
            <person name="Blankenship R."/>
            <person name="Cho S.H."/>
            <person name="Dutcher S."/>
            <person name="Estelle M."/>
            <person name="Fawcett J.A."/>
            <person name="Gundlach H."/>
            <person name="Hanada K."/>
            <person name="Heyl A."/>
            <person name="Hicks K.A."/>
            <person name="Hugh J."/>
            <person name="Lohr M."/>
            <person name="Mayer K."/>
            <person name="Melkozernov A."/>
            <person name="Murata T."/>
            <person name="Nelson D."/>
            <person name="Pils B."/>
            <person name="Prigge M."/>
            <person name="Reiss B."/>
            <person name="Renner T."/>
            <person name="Rombauts S."/>
            <person name="Rushton P."/>
            <person name="Sanderfoot A."/>
            <person name="Schween G."/>
            <person name="Shiu S.-H."/>
            <person name="Stueber K."/>
            <person name="Theodoulou F.L."/>
            <person name="Tu H."/>
            <person name="Van de Peer Y."/>
            <person name="Verrier P.J."/>
            <person name="Waters E."/>
            <person name="Wood A."/>
            <person name="Yang L."/>
            <person name="Cove D."/>
            <person name="Cuming A."/>
            <person name="Hasebe M."/>
            <person name="Lucas S."/>
            <person name="Mishler D.B."/>
            <person name="Reski R."/>
            <person name="Grigoriev I."/>
            <person name="Quatrano R.S."/>
            <person name="Boore J.L."/>
        </authorList>
    </citation>
    <scope>NUCLEOTIDE SEQUENCE [LARGE SCALE GENOMIC DNA]</scope>
    <source>
        <strain evidence="2 3">cv. Gransden 2004</strain>
    </source>
</reference>
<gene>
    <name evidence="2" type="primary">LOC112295863</name>
</gene>
<dbReference type="Proteomes" id="UP000006727">
    <property type="component" value="Chromosome 19"/>
</dbReference>
<keyword evidence="1" id="KW-0812">Transmembrane</keyword>
<keyword evidence="1" id="KW-1133">Transmembrane helix</keyword>
<dbReference type="Gramene" id="Pp3c19_15010V3.6">
    <property type="protein sequence ID" value="PAC:32939791.CDS.1"/>
    <property type="gene ID" value="Pp3c19_15010"/>
</dbReference>
<sequence>MVGLMNHWLPEHHRHPPLSAPVSRHSHKINFYLGIVLVVFMAVSVVALFCICYHLEWRLRLQARNVARRVSRGNGFSVQDAGCSQDMIGARVGNRIKQVHYFFFLNEECGNAASCCIQPSNIVTFEDAFLFKYSYNKSILVEFFLLHTLGISPCNVRAITPIIPDTSAHIENLGSISYPKMLKRRGCSGDCRRQVFP</sequence>
<keyword evidence="1" id="KW-0472">Membrane</keyword>
<keyword evidence="3" id="KW-1185">Reference proteome</keyword>
<dbReference type="EMBL" id="ABEU02000019">
    <property type="status" value="NOT_ANNOTATED_CDS"/>
    <property type="molecule type" value="Genomic_DNA"/>
</dbReference>
<organism evidence="2 3">
    <name type="scientific">Physcomitrium patens</name>
    <name type="common">Spreading-leaved earth moss</name>
    <name type="synonym">Physcomitrella patens</name>
    <dbReference type="NCBI Taxonomy" id="3218"/>
    <lineage>
        <taxon>Eukaryota</taxon>
        <taxon>Viridiplantae</taxon>
        <taxon>Streptophyta</taxon>
        <taxon>Embryophyta</taxon>
        <taxon>Bryophyta</taxon>
        <taxon>Bryophytina</taxon>
        <taxon>Bryopsida</taxon>
        <taxon>Funariidae</taxon>
        <taxon>Funariales</taxon>
        <taxon>Funariaceae</taxon>
        <taxon>Physcomitrium</taxon>
    </lineage>
</organism>
<dbReference type="AlphaFoldDB" id="A0A7I3ZDS8"/>
<name>A0A7I3ZDS8_PHYPA</name>